<comment type="similarity">
    <text evidence="1">Belongs to the peptidase C48 family.</text>
</comment>
<reference evidence="5 6" key="1">
    <citation type="journal article" date="2023" name="G3 (Bethesda)">
        <title>A chromosome-length genome assembly and annotation of blackberry (Rubus argutus, cv. 'Hillquist').</title>
        <authorList>
            <person name="Bruna T."/>
            <person name="Aryal R."/>
            <person name="Dudchenko O."/>
            <person name="Sargent D.J."/>
            <person name="Mead D."/>
            <person name="Buti M."/>
            <person name="Cavallini A."/>
            <person name="Hytonen T."/>
            <person name="Andres J."/>
            <person name="Pham M."/>
            <person name="Weisz D."/>
            <person name="Mascagni F."/>
            <person name="Usai G."/>
            <person name="Natali L."/>
            <person name="Bassil N."/>
            <person name="Fernandez G.E."/>
            <person name="Lomsadze A."/>
            <person name="Armour M."/>
            <person name="Olukolu B."/>
            <person name="Poorten T."/>
            <person name="Britton C."/>
            <person name="Davik J."/>
            <person name="Ashrafi H."/>
            <person name="Aiden E.L."/>
            <person name="Borodovsky M."/>
            <person name="Worthington M."/>
        </authorList>
    </citation>
    <scope>NUCLEOTIDE SEQUENCE [LARGE SCALE GENOMIC DNA]</scope>
    <source>
        <strain evidence="5">PI 553951</strain>
    </source>
</reference>
<sequence>MATKKCGVQEVWCQSYEANLGINAHVYKGWSFVKGGVGDLNFRVRRVKSSVCCLEPIMQTLCLKVCEMERSLSDKKCHAIQDIVEVVLKAIAANGSSYRGWDTVNVQYPFPEEKGKPLISLIGKGYEVNNGFRHRSSTMQDRSSNPIVQVYTWVPNMDWQHKENMVHCCKPGSCKPKPITFPSTQSISKKDSNLLIYLFSKNSVGEDKWSEEVARCGDFGLSRIEIQCLSRSIPLSFKVGASYHSERAKLYEEHSNVHGWVASTITICRLQRFHRRLRHCSKIFIPLHDHVSEHWFLLVMNLVERYAELWDNMPDIGSMDRRKAHASEAILLLQNVFANEMTKSSDVYYHFPSFNVNIPELNPTHNNSTDSGIYVIRHMQQHDSKWFTGFNSDDHRILLALQIVNHPRNEVTNSVKAATSSHIHPMGSCLMSFNPAKVTTKKRIMAVDIQTK</sequence>
<keyword evidence="3" id="KW-0378">Hydrolase</keyword>
<name>A0AAW1WI64_RUBAR</name>
<evidence type="ECO:0000256" key="1">
    <source>
        <dbReference type="ARBA" id="ARBA00005234"/>
    </source>
</evidence>
<dbReference type="EMBL" id="JBEDUW010000006">
    <property type="protein sequence ID" value="KAK9923012.1"/>
    <property type="molecule type" value="Genomic_DNA"/>
</dbReference>
<dbReference type="GO" id="GO:0008234">
    <property type="term" value="F:cysteine-type peptidase activity"/>
    <property type="evidence" value="ECO:0007669"/>
    <property type="project" value="InterPro"/>
</dbReference>
<feature type="domain" description="Ubiquitin-like protease family profile" evidence="4">
    <location>
        <begin position="159"/>
        <end position="382"/>
    </location>
</feature>
<dbReference type="GO" id="GO:0006508">
    <property type="term" value="P:proteolysis"/>
    <property type="evidence" value="ECO:0007669"/>
    <property type="project" value="UniProtKB-KW"/>
</dbReference>
<dbReference type="InterPro" id="IPR003653">
    <property type="entry name" value="Peptidase_C48_C"/>
</dbReference>
<protein>
    <recommendedName>
        <fullName evidence="4">Ubiquitin-like protease family profile domain-containing protein</fullName>
    </recommendedName>
</protein>
<dbReference type="Pfam" id="PF02902">
    <property type="entry name" value="Peptidase_C48"/>
    <property type="match status" value="1"/>
</dbReference>
<organism evidence="5 6">
    <name type="scientific">Rubus argutus</name>
    <name type="common">Southern blackberry</name>
    <dbReference type="NCBI Taxonomy" id="59490"/>
    <lineage>
        <taxon>Eukaryota</taxon>
        <taxon>Viridiplantae</taxon>
        <taxon>Streptophyta</taxon>
        <taxon>Embryophyta</taxon>
        <taxon>Tracheophyta</taxon>
        <taxon>Spermatophyta</taxon>
        <taxon>Magnoliopsida</taxon>
        <taxon>eudicotyledons</taxon>
        <taxon>Gunneridae</taxon>
        <taxon>Pentapetalae</taxon>
        <taxon>rosids</taxon>
        <taxon>fabids</taxon>
        <taxon>Rosales</taxon>
        <taxon>Rosaceae</taxon>
        <taxon>Rosoideae</taxon>
        <taxon>Rosoideae incertae sedis</taxon>
        <taxon>Rubus</taxon>
    </lineage>
</organism>
<dbReference type="InterPro" id="IPR038765">
    <property type="entry name" value="Papain-like_cys_pep_sf"/>
</dbReference>
<dbReference type="AlphaFoldDB" id="A0AAW1WI64"/>
<dbReference type="SUPFAM" id="SSF54001">
    <property type="entry name" value="Cysteine proteinases"/>
    <property type="match status" value="1"/>
</dbReference>
<evidence type="ECO:0000313" key="6">
    <source>
        <dbReference type="Proteomes" id="UP001457282"/>
    </source>
</evidence>
<keyword evidence="2" id="KW-0645">Protease</keyword>
<comment type="caution">
    <text evidence="5">The sequence shown here is derived from an EMBL/GenBank/DDBJ whole genome shotgun (WGS) entry which is preliminary data.</text>
</comment>
<dbReference type="PROSITE" id="PS50600">
    <property type="entry name" value="ULP_PROTEASE"/>
    <property type="match status" value="1"/>
</dbReference>
<keyword evidence="6" id="KW-1185">Reference proteome</keyword>
<dbReference type="Proteomes" id="UP001457282">
    <property type="component" value="Unassembled WGS sequence"/>
</dbReference>
<gene>
    <name evidence="5" type="ORF">M0R45_031447</name>
</gene>
<proteinExistence type="inferred from homology"/>
<evidence type="ECO:0000256" key="2">
    <source>
        <dbReference type="ARBA" id="ARBA00022670"/>
    </source>
</evidence>
<evidence type="ECO:0000256" key="3">
    <source>
        <dbReference type="ARBA" id="ARBA00022801"/>
    </source>
</evidence>
<accession>A0AAW1WI64</accession>
<dbReference type="Gene3D" id="3.40.395.10">
    <property type="entry name" value="Adenoviral Proteinase, Chain A"/>
    <property type="match status" value="1"/>
</dbReference>
<evidence type="ECO:0000313" key="5">
    <source>
        <dbReference type="EMBL" id="KAK9923012.1"/>
    </source>
</evidence>
<evidence type="ECO:0000259" key="4">
    <source>
        <dbReference type="PROSITE" id="PS50600"/>
    </source>
</evidence>